<keyword evidence="1" id="KW-0812">Transmembrane</keyword>
<organism evidence="2 4">
    <name type="scientific">Komagataeibacter medellinensis</name>
    <dbReference type="NCBI Taxonomy" id="1177712"/>
    <lineage>
        <taxon>Bacteria</taxon>
        <taxon>Pseudomonadati</taxon>
        <taxon>Pseudomonadota</taxon>
        <taxon>Alphaproteobacteria</taxon>
        <taxon>Acetobacterales</taxon>
        <taxon>Acetobacteraceae</taxon>
        <taxon>Komagataeibacter</taxon>
    </lineage>
</organism>
<evidence type="ECO:0000256" key="1">
    <source>
        <dbReference type="SAM" id="Phobius"/>
    </source>
</evidence>
<keyword evidence="1" id="KW-1133">Transmembrane helix</keyword>
<evidence type="ECO:0000313" key="3">
    <source>
        <dbReference type="EMBL" id="KAB8122976.1"/>
    </source>
</evidence>
<keyword evidence="1" id="KW-0472">Membrane</keyword>
<dbReference type="RefSeq" id="WP_041247057.1">
    <property type="nucleotide sequence ID" value="NZ_QYAZ01000001.1"/>
</dbReference>
<evidence type="ECO:0000313" key="2">
    <source>
        <dbReference type="EMBL" id="KAB8122329.1"/>
    </source>
</evidence>
<dbReference type="EMBL" id="QYAZ01000002">
    <property type="protein sequence ID" value="KAB8122329.1"/>
    <property type="molecule type" value="Genomic_DNA"/>
</dbReference>
<accession>A0ABQ6VQU8</accession>
<dbReference type="Proteomes" id="UP000427842">
    <property type="component" value="Unassembled WGS sequence"/>
</dbReference>
<name>A0ABQ6VQU8_9PROT</name>
<sequence>MKTDRSDNNISKQGETTAMAGRLRLQANGPAAVVLVVLFALTCMMHGGLSWADLSDGTSSIFRY</sequence>
<reference evidence="2 4" key="1">
    <citation type="submission" date="2018-09" db="EMBL/GenBank/DDBJ databases">
        <title>Genome sequence and characterization of the bcs clusters for the production of nanocellulose from the low pH resistant strain Komagataeibacter medellinensis ID13488.</title>
        <authorList>
            <person name="Hernandez-Arriaga A.M."/>
            <person name="Del Cerro C."/>
            <person name="Urbina L."/>
            <person name="Eceiza A."/>
            <person name="Retegi A."/>
            <person name="Prieto M.A."/>
        </authorList>
    </citation>
    <scope>NUCLEOTIDE SEQUENCE [LARGE SCALE GENOMIC DNA]</scope>
    <source>
        <strain evidence="2 4">ID13488</strain>
    </source>
</reference>
<evidence type="ECO:0000313" key="4">
    <source>
        <dbReference type="Proteomes" id="UP000427842"/>
    </source>
</evidence>
<gene>
    <name evidence="3" type="ORF">D3W54_00540</name>
    <name evidence="2" type="ORF">D3W54_14010</name>
</gene>
<dbReference type="EMBL" id="QYAZ01000001">
    <property type="protein sequence ID" value="KAB8122976.1"/>
    <property type="molecule type" value="Genomic_DNA"/>
</dbReference>
<keyword evidence="4" id="KW-1185">Reference proteome</keyword>
<protein>
    <submittedName>
        <fullName evidence="2">Uncharacterized protein</fullName>
    </submittedName>
</protein>
<feature type="transmembrane region" description="Helical" evidence="1">
    <location>
        <begin position="31"/>
        <end position="52"/>
    </location>
</feature>
<comment type="caution">
    <text evidence="2">The sequence shown here is derived from an EMBL/GenBank/DDBJ whole genome shotgun (WGS) entry which is preliminary data.</text>
</comment>
<proteinExistence type="predicted"/>